<protein>
    <submittedName>
        <fullName evidence="1">Uncharacterized protein</fullName>
    </submittedName>
</protein>
<dbReference type="Gene3D" id="1.10.8.10">
    <property type="entry name" value="DNA helicase RuvA subunit, C-terminal domain"/>
    <property type="match status" value="1"/>
</dbReference>
<reference evidence="2" key="1">
    <citation type="journal article" date="2013" name="Science">
        <title>Comparative analysis of bat genomes provides insight into the evolution of flight and immunity.</title>
        <authorList>
            <person name="Zhang G."/>
            <person name="Cowled C."/>
            <person name="Shi Z."/>
            <person name="Huang Z."/>
            <person name="Bishop-Lilly K.A."/>
            <person name="Fang X."/>
            <person name="Wynne J.W."/>
            <person name="Xiong Z."/>
            <person name="Baker M.L."/>
            <person name="Zhao W."/>
            <person name="Tachedjian M."/>
            <person name="Zhu Y."/>
            <person name="Zhou P."/>
            <person name="Jiang X."/>
            <person name="Ng J."/>
            <person name="Yang L."/>
            <person name="Wu L."/>
            <person name="Xiao J."/>
            <person name="Feng Y."/>
            <person name="Chen Y."/>
            <person name="Sun X."/>
            <person name="Zhang Y."/>
            <person name="Marsh G.A."/>
            <person name="Crameri G."/>
            <person name="Broder C.C."/>
            <person name="Frey K.G."/>
            <person name="Wang L.F."/>
            <person name="Wang J."/>
        </authorList>
    </citation>
    <scope>NUCLEOTIDE SEQUENCE [LARGE SCALE GENOMIC DNA]</scope>
</reference>
<dbReference type="Proteomes" id="UP000010556">
    <property type="component" value="Unassembled WGS sequence"/>
</dbReference>
<dbReference type="EMBL" id="KB102866">
    <property type="protein sequence ID" value="ELK34684.1"/>
    <property type="molecule type" value="Genomic_DNA"/>
</dbReference>
<organism evidence="1 2">
    <name type="scientific">Myotis davidii</name>
    <name type="common">David's myotis</name>
    <dbReference type="NCBI Taxonomy" id="225400"/>
    <lineage>
        <taxon>Eukaryota</taxon>
        <taxon>Metazoa</taxon>
        <taxon>Chordata</taxon>
        <taxon>Craniata</taxon>
        <taxon>Vertebrata</taxon>
        <taxon>Euteleostomi</taxon>
        <taxon>Mammalia</taxon>
        <taxon>Eutheria</taxon>
        <taxon>Laurasiatheria</taxon>
        <taxon>Chiroptera</taxon>
        <taxon>Yangochiroptera</taxon>
        <taxon>Vespertilionidae</taxon>
        <taxon>Myotis</taxon>
    </lineage>
</organism>
<dbReference type="AlphaFoldDB" id="L5M7U8"/>
<evidence type="ECO:0000313" key="2">
    <source>
        <dbReference type="Proteomes" id="UP000010556"/>
    </source>
</evidence>
<sequence length="84" mass="8932">MSVNMDELKHQVMINQFVLVNRKRRVQGLGAQCMNSCTLEGAVGHEAAVGTGMDLGPSSMPLIGPSCCSSKSPVCWQPCSCLCC</sequence>
<gene>
    <name evidence="1" type="ORF">MDA_GLEAN10009615</name>
</gene>
<name>L5M7U8_MYODS</name>
<evidence type="ECO:0000313" key="1">
    <source>
        <dbReference type="EMBL" id="ELK34684.1"/>
    </source>
</evidence>
<accession>L5M7U8</accession>
<keyword evidence="2" id="KW-1185">Reference proteome</keyword>
<proteinExistence type="predicted"/>